<feature type="non-terminal residue" evidence="1">
    <location>
        <position position="1"/>
    </location>
</feature>
<sequence length="32" mass="4229">DFINFYSFLNYFILKYDFIFDNYYYYKEKIAF</sequence>
<evidence type="ECO:0000313" key="2">
    <source>
        <dbReference type="Proteomes" id="UP000005511"/>
    </source>
</evidence>
<accession>A0ABN0EQ99</accession>
<reference evidence="1 2" key="1">
    <citation type="submission" date="2010-09" db="EMBL/GenBank/DDBJ databases">
        <authorList>
            <person name="Richards V."/>
            <person name="Lefebure T."/>
            <person name="Suzuki H."/>
            <person name="Pavinski Bitar P."/>
            <person name="Stanhope M."/>
        </authorList>
    </citation>
    <scope>NUCLEOTIDE SEQUENCE [LARGE SCALE GENOMIC DNA]</scope>
    <source>
        <strain evidence="1 2">80352</strain>
    </source>
</reference>
<name>A0ABN0EQ99_CAMCO</name>
<comment type="caution">
    <text evidence="1">The sequence shown here is derived from an EMBL/GenBank/DDBJ whole genome shotgun (WGS) entry which is preliminary data.</text>
</comment>
<protein>
    <submittedName>
        <fullName evidence="1">Uncharacterized protein</fullName>
    </submittedName>
</protein>
<organism evidence="1 2">
    <name type="scientific">Campylobacter coli 80352</name>
    <dbReference type="NCBI Taxonomy" id="887288"/>
    <lineage>
        <taxon>Bacteria</taxon>
        <taxon>Pseudomonadati</taxon>
        <taxon>Campylobacterota</taxon>
        <taxon>Epsilonproteobacteria</taxon>
        <taxon>Campylobacterales</taxon>
        <taxon>Campylobacteraceae</taxon>
        <taxon>Campylobacter</taxon>
    </lineage>
</organism>
<dbReference type="Proteomes" id="UP000005511">
    <property type="component" value="Unassembled WGS sequence"/>
</dbReference>
<dbReference type="EMBL" id="AIMT01000031">
    <property type="protein sequence ID" value="EIA64534.1"/>
    <property type="molecule type" value="Genomic_DNA"/>
</dbReference>
<evidence type="ECO:0000313" key="1">
    <source>
        <dbReference type="EMBL" id="EIA64534.1"/>
    </source>
</evidence>
<proteinExistence type="predicted"/>
<keyword evidence="2" id="KW-1185">Reference proteome</keyword>
<gene>
    <name evidence="1" type="ORF">cco14_04244</name>
</gene>